<accession>A0ABR2XPY3</accession>
<name>A0ABR2XPY3_9PEZI</name>
<comment type="caution">
    <text evidence="2">The sequence shown here is derived from an EMBL/GenBank/DDBJ whole genome shotgun (WGS) entry which is preliminary data.</text>
</comment>
<dbReference type="Proteomes" id="UP001465668">
    <property type="component" value="Unassembled WGS sequence"/>
</dbReference>
<proteinExistence type="predicted"/>
<protein>
    <submittedName>
        <fullName evidence="2">Uncharacterized protein</fullName>
    </submittedName>
</protein>
<reference evidence="2 3" key="1">
    <citation type="submission" date="2024-02" db="EMBL/GenBank/DDBJ databases">
        <title>First draft genome assembly of two strains of Seiridium cardinale.</title>
        <authorList>
            <person name="Emiliani G."/>
            <person name="Scali E."/>
        </authorList>
    </citation>
    <scope>NUCLEOTIDE SEQUENCE [LARGE SCALE GENOMIC DNA]</scope>
    <source>
        <strain evidence="2 3">BM-138-000479</strain>
    </source>
</reference>
<feature type="region of interest" description="Disordered" evidence="1">
    <location>
        <begin position="348"/>
        <end position="367"/>
    </location>
</feature>
<gene>
    <name evidence="2" type="ORF">SCAR479_07388</name>
</gene>
<dbReference type="EMBL" id="JARVKM010000031">
    <property type="protein sequence ID" value="KAK9775863.1"/>
    <property type="molecule type" value="Genomic_DNA"/>
</dbReference>
<feature type="region of interest" description="Disordered" evidence="1">
    <location>
        <begin position="123"/>
        <end position="142"/>
    </location>
</feature>
<feature type="compositionally biased region" description="Basic and acidic residues" evidence="1">
    <location>
        <begin position="188"/>
        <end position="199"/>
    </location>
</feature>
<sequence length="417" mass="46952">MAANGDRPKLPTNHRLATPIEGRSAAAAKTIKELWGVWPWDVMDKQQLGPDIWKYARLNALRALAYATTLKYGRFLMKAEVKSGALTVEGIYAAKKKWIREVAAPINLKASNLPGANLGEELSNASLDRGSEGPPHSLINRMPNEERETLSDGNLGSGKPQNKQFRPATHTLLPSRLGAPVKLPQKRQRLDEPQHHPVKLESAQNGQPSDRRPMLRTRIDSDATQVTGIIEEKASKLLRSLQESRVTLTRQRSRVQYLEINIRTKQKELAENTEFIRTFQLKREDLTSQLNGALRIEAGERALAAKKRGFHERYKIHHGSALPTHPAQEPGTIDSALISRQIEGLSEQDFRSASERQPELEEATNRGLDELRDSRAKLLEIRETVERQSKSFEAWNLFCDKVKVARLEWEQSGGIAD</sequence>
<evidence type="ECO:0000313" key="2">
    <source>
        <dbReference type="EMBL" id="KAK9775863.1"/>
    </source>
</evidence>
<evidence type="ECO:0000256" key="1">
    <source>
        <dbReference type="SAM" id="MobiDB-lite"/>
    </source>
</evidence>
<feature type="region of interest" description="Disordered" evidence="1">
    <location>
        <begin position="188"/>
        <end position="213"/>
    </location>
</feature>
<evidence type="ECO:0000313" key="3">
    <source>
        <dbReference type="Proteomes" id="UP001465668"/>
    </source>
</evidence>
<organism evidence="2 3">
    <name type="scientific">Seiridium cardinale</name>
    <dbReference type="NCBI Taxonomy" id="138064"/>
    <lineage>
        <taxon>Eukaryota</taxon>
        <taxon>Fungi</taxon>
        <taxon>Dikarya</taxon>
        <taxon>Ascomycota</taxon>
        <taxon>Pezizomycotina</taxon>
        <taxon>Sordariomycetes</taxon>
        <taxon>Xylariomycetidae</taxon>
        <taxon>Amphisphaeriales</taxon>
        <taxon>Sporocadaceae</taxon>
        <taxon>Seiridium</taxon>
    </lineage>
</organism>
<keyword evidence="3" id="KW-1185">Reference proteome</keyword>